<protein>
    <submittedName>
        <fullName evidence="2">Uncharacterized protein</fullName>
    </submittedName>
</protein>
<evidence type="ECO:0000313" key="2">
    <source>
        <dbReference type="EMBL" id="TNN24750.1"/>
    </source>
</evidence>
<keyword evidence="3" id="KW-1185">Reference proteome</keyword>
<feature type="region of interest" description="Disordered" evidence="1">
    <location>
        <begin position="21"/>
        <end position="79"/>
    </location>
</feature>
<proteinExistence type="predicted"/>
<feature type="compositionally biased region" description="Polar residues" evidence="1">
    <location>
        <begin position="57"/>
        <end position="69"/>
    </location>
</feature>
<dbReference type="OrthoDB" id="10520715at2759"/>
<evidence type="ECO:0000313" key="3">
    <source>
        <dbReference type="Proteomes" id="UP000314294"/>
    </source>
</evidence>
<comment type="caution">
    <text evidence="2">The sequence shown here is derived from an EMBL/GenBank/DDBJ whole genome shotgun (WGS) entry which is preliminary data.</text>
</comment>
<name>A0A4Z2E853_9TELE</name>
<dbReference type="AlphaFoldDB" id="A0A4Z2E853"/>
<evidence type="ECO:0000256" key="1">
    <source>
        <dbReference type="SAM" id="MobiDB-lite"/>
    </source>
</evidence>
<dbReference type="EMBL" id="SRLO01014396">
    <property type="protein sequence ID" value="TNN24750.1"/>
    <property type="molecule type" value="Genomic_DNA"/>
</dbReference>
<organism evidence="2 3">
    <name type="scientific">Liparis tanakae</name>
    <name type="common">Tanaka's snailfish</name>
    <dbReference type="NCBI Taxonomy" id="230148"/>
    <lineage>
        <taxon>Eukaryota</taxon>
        <taxon>Metazoa</taxon>
        <taxon>Chordata</taxon>
        <taxon>Craniata</taxon>
        <taxon>Vertebrata</taxon>
        <taxon>Euteleostomi</taxon>
        <taxon>Actinopterygii</taxon>
        <taxon>Neopterygii</taxon>
        <taxon>Teleostei</taxon>
        <taxon>Neoteleostei</taxon>
        <taxon>Acanthomorphata</taxon>
        <taxon>Eupercaria</taxon>
        <taxon>Perciformes</taxon>
        <taxon>Cottioidei</taxon>
        <taxon>Cottales</taxon>
        <taxon>Liparidae</taxon>
        <taxon>Liparis</taxon>
    </lineage>
</organism>
<reference evidence="2 3" key="1">
    <citation type="submission" date="2019-03" db="EMBL/GenBank/DDBJ databases">
        <title>First draft genome of Liparis tanakae, snailfish: a comprehensive survey of snailfish specific genes.</title>
        <authorList>
            <person name="Kim W."/>
            <person name="Song I."/>
            <person name="Jeong J.-H."/>
            <person name="Kim D."/>
            <person name="Kim S."/>
            <person name="Ryu S."/>
            <person name="Song J.Y."/>
            <person name="Lee S.K."/>
        </authorList>
    </citation>
    <scope>NUCLEOTIDE SEQUENCE [LARGE SCALE GENOMIC DNA]</scope>
    <source>
        <tissue evidence="2">Muscle</tissue>
    </source>
</reference>
<sequence>MSVHRRLRCFCVPENAIVAFGNGSDEKRGAGQPGAPSPTADDQRPHVATTAPGVSMETEQSILRAQIPTQVRRDGTTPS</sequence>
<accession>A0A4Z2E853</accession>
<gene>
    <name evidence="2" type="ORF">EYF80_065124</name>
</gene>
<dbReference type="Proteomes" id="UP000314294">
    <property type="component" value="Unassembled WGS sequence"/>
</dbReference>